<accession>A0A1Q4HY77</accession>
<gene>
    <name evidence="3" type="ORF">BRW65_08050</name>
</gene>
<dbReference type="InterPro" id="IPR032466">
    <property type="entry name" value="Metal_Hydrolase"/>
</dbReference>
<dbReference type="SUPFAM" id="SSF51556">
    <property type="entry name" value="Metallo-dependent hydrolases"/>
    <property type="match status" value="1"/>
</dbReference>
<dbReference type="InterPro" id="IPR006680">
    <property type="entry name" value="Amidohydro-rel"/>
</dbReference>
<dbReference type="AlphaFoldDB" id="A0A1Q4HY77"/>
<keyword evidence="3" id="KW-0378">Hydrolase</keyword>
<feature type="domain" description="Amidohydrolase-related" evidence="2">
    <location>
        <begin position="40"/>
        <end position="325"/>
    </location>
</feature>
<dbReference type="RefSeq" id="WP_073873358.1">
    <property type="nucleotide sequence ID" value="NZ_MPNT01000005.1"/>
</dbReference>
<name>A0A1Q4HY77_9MYCO</name>
<evidence type="ECO:0000259" key="2">
    <source>
        <dbReference type="Pfam" id="PF04909"/>
    </source>
</evidence>
<keyword evidence="4" id="KW-1185">Reference proteome</keyword>
<dbReference type="PANTHER" id="PTHR21240">
    <property type="entry name" value="2-AMINO-3-CARBOXYLMUCONATE-6-SEMIALDEHYDE DECARBOXYLASE"/>
    <property type="match status" value="1"/>
</dbReference>
<dbReference type="GO" id="GO:0005829">
    <property type="term" value="C:cytosol"/>
    <property type="evidence" value="ECO:0007669"/>
    <property type="project" value="TreeGrafter"/>
</dbReference>
<evidence type="ECO:0000313" key="4">
    <source>
        <dbReference type="Proteomes" id="UP000186438"/>
    </source>
</evidence>
<dbReference type="Pfam" id="PF04909">
    <property type="entry name" value="Amidohydro_2"/>
    <property type="match status" value="1"/>
</dbReference>
<dbReference type="GO" id="GO:0016831">
    <property type="term" value="F:carboxy-lyase activity"/>
    <property type="evidence" value="ECO:0007669"/>
    <property type="project" value="InterPro"/>
</dbReference>
<keyword evidence="1" id="KW-0456">Lyase</keyword>
<evidence type="ECO:0000313" key="3">
    <source>
        <dbReference type="EMBL" id="OJZ74654.1"/>
    </source>
</evidence>
<dbReference type="Gene3D" id="3.20.20.140">
    <property type="entry name" value="Metal-dependent hydrolases"/>
    <property type="match status" value="1"/>
</dbReference>
<protein>
    <submittedName>
        <fullName evidence="3">Amidohydrolase</fullName>
    </submittedName>
</protein>
<dbReference type="GO" id="GO:0019748">
    <property type="term" value="P:secondary metabolic process"/>
    <property type="evidence" value="ECO:0007669"/>
    <property type="project" value="TreeGrafter"/>
</dbReference>
<dbReference type="STRING" id="53378.BRW65_08050"/>
<sequence length="331" mass="36194">MRTIALEEAFWTDSLQTAGAYRDPWASQELARLMAPEMLAHVGERIGDVAELRLADMDAAGVDIQVLSLTAPGIQGQPDVKVAIDDARRANDFLAEAIASHPTRFAGLAALPLQDPDAAVKELQRAAALGLHGALVNGPTLGHYLDDRQYDPVWAMLEQLDAPLYLHPTLGAEDDRWAVLEGHPELQAAMYRWASDTGGHAMRVIFGGVFDRFPGARLILGHMGEYLPFQLARFDSMAEKTRLPFELRKPPSRYVQDNILITTSGVCSTAALLGAVYAIGIDNVMFAIDYPYEHSGPAVDFLRRLPLAPADLAKIAHGNAERVLKIRPEGR</sequence>
<proteinExistence type="predicted"/>
<dbReference type="EMBL" id="MPNT01000005">
    <property type="protein sequence ID" value="OJZ74654.1"/>
    <property type="molecule type" value="Genomic_DNA"/>
</dbReference>
<dbReference type="Proteomes" id="UP000186438">
    <property type="component" value="Unassembled WGS sequence"/>
</dbReference>
<evidence type="ECO:0000256" key="1">
    <source>
        <dbReference type="ARBA" id="ARBA00023239"/>
    </source>
</evidence>
<comment type="caution">
    <text evidence="3">The sequence shown here is derived from an EMBL/GenBank/DDBJ whole genome shotgun (WGS) entry which is preliminary data.</text>
</comment>
<organism evidence="3 4">
    <name type="scientific">Mycobacterium paraffinicum</name>
    <dbReference type="NCBI Taxonomy" id="53378"/>
    <lineage>
        <taxon>Bacteria</taxon>
        <taxon>Bacillati</taxon>
        <taxon>Actinomycetota</taxon>
        <taxon>Actinomycetes</taxon>
        <taxon>Mycobacteriales</taxon>
        <taxon>Mycobacteriaceae</taxon>
        <taxon>Mycobacterium</taxon>
    </lineage>
</organism>
<dbReference type="OrthoDB" id="8673173at2"/>
<dbReference type="InterPro" id="IPR032465">
    <property type="entry name" value="ACMSD"/>
</dbReference>
<reference evidence="3 4" key="1">
    <citation type="submission" date="2016-11" db="EMBL/GenBank/DDBJ databases">
        <title>Genome sequences of unsequenced Mycobacteria.</title>
        <authorList>
            <person name="Greninger A.L."/>
            <person name="Fang F."/>
            <person name="Jerome K.R."/>
        </authorList>
    </citation>
    <scope>NUCLEOTIDE SEQUENCE [LARGE SCALE GENOMIC DNA]</scope>
    <source>
        <strain evidence="3 4">M11</strain>
    </source>
</reference>
<dbReference type="GO" id="GO:0016787">
    <property type="term" value="F:hydrolase activity"/>
    <property type="evidence" value="ECO:0007669"/>
    <property type="project" value="UniProtKB-KW"/>
</dbReference>
<dbReference type="PANTHER" id="PTHR21240:SF30">
    <property type="entry name" value="AMIDOHYDROLASE-RELATED DOMAIN-CONTAINING PROTEIN-RELATED"/>
    <property type="match status" value="1"/>
</dbReference>